<evidence type="ECO:0000256" key="17">
    <source>
        <dbReference type="ARBA" id="ARBA00077688"/>
    </source>
</evidence>
<evidence type="ECO:0000256" key="13">
    <source>
        <dbReference type="ARBA" id="ARBA00061423"/>
    </source>
</evidence>
<dbReference type="PRINTS" id="PR00934">
    <property type="entry name" value="XHISDIPTASE"/>
</dbReference>
<dbReference type="GO" id="GO:0046872">
    <property type="term" value="F:metal ion binding"/>
    <property type="evidence" value="ECO:0007669"/>
    <property type="project" value="UniProtKB-KW"/>
</dbReference>
<evidence type="ECO:0000313" key="21">
    <source>
        <dbReference type="EMBL" id="SDS65690.1"/>
    </source>
</evidence>
<evidence type="ECO:0000256" key="16">
    <source>
        <dbReference type="ARBA" id="ARBA00076004"/>
    </source>
</evidence>
<evidence type="ECO:0000256" key="9">
    <source>
        <dbReference type="ARBA" id="ARBA00023285"/>
    </source>
</evidence>
<comment type="cofactor">
    <cofactor evidence="2">
        <name>Zn(2+)</name>
        <dbReference type="ChEBI" id="CHEBI:29105"/>
    </cofactor>
</comment>
<keyword evidence="6" id="KW-0862">Zinc</keyword>
<sequence>MAPYRNRLLGSALLLGLSVIPPVMAGGAVPLGDALDELQPAAVWQHFHALTRIPRPSHHEDKASALVADFGRRLGLETVVDPVGNVIIRKPASAGMQDRAGVVLQAHLDMVAQRRADAPGDPRRDPVQALLDGGWVRADGTTLGADDGIGVAMIMALLQAGDVAHGPLEALFTVNEEDGFGGATGLAADALRGRLLINIDNEVEGQLLISSAGGVNVEARADYPEEPTPDGMTGLQVSVDGLLGGHSGVDIDKGRASAHQLLARLLHEAPDGLQMRLASLSGGDQRNAIPRQATALLAVPTAQLDAWLAHVERFGRSLGAQLAASDPGVAAHGAGVAVPPRVMAASAQQALLGAVLAAPQGVQSMSQKLPGLVETSGNLGVLSIGDGRFSASVLVRSALDERRDEHAQRFAAIFRAAGATVSLENAYSSWPPNPDSPLVALMQRVYRERFGKEAEVAAIHAGLETSVFGRKYPGMDMVSVGPTIRDVHSPDERLEVASVQQAYELLVATLRQVPPAP</sequence>
<protein>
    <recommendedName>
        <fullName evidence="14">Cytosol non-specific dipeptidase</fullName>
        <ecNumber evidence="11">3.4.13.18</ecNumber>
    </recommendedName>
    <alternativeName>
        <fullName evidence="17">Aminoacyl-histidine dipeptidase</fullName>
    </alternativeName>
    <alternativeName>
        <fullName evidence="16">Beta-alanyl-histidine dipeptidase</fullName>
    </alternativeName>
    <alternativeName>
        <fullName evidence="15">Carnosinase</fullName>
    </alternativeName>
    <alternativeName>
        <fullName evidence="12">Peptidase D</fullName>
    </alternativeName>
    <alternativeName>
        <fullName evidence="18">Xaa-His dipeptidase</fullName>
    </alternativeName>
</protein>
<feature type="domain" description="Peptidase M20 dimerisation" evidence="20">
    <location>
        <begin position="240"/>
        <end position="313"/>
    </location>
</feature>
<evidence type="ECO:0000256" key="10">
    <source>
        <dbReference type="ARBA" id="ARBA00036421"/>
    </source>
</evidence>
<evidence type="ECO:0000256" key="2">
    <source>
        <dbReference type="ARBA" id="ARBA00001947"/>
    </source>
</evidence>
<dbReference type="GO" id="GO:0006508">
    <property type="term" value="P:proteolysis"/>
    <property type="evidence" value="ECO:0007669"/>
    <property type="project" value="UniProtKB-KW"/>
</dbReference>
<gene>
    <name evidence="21" type="ORF">SAMN05216221_2311</name>
</gene>
<keyword evidence="4" id="KW-0479">Metal-binding</keyword>
<evidence type="ECO:0000259" key="20">
    <source>
        <dbReference type="Pfam" id="PF07687"/>
    </source>
</evidence>
<comment type="similarity">
    <text evidence="13">Belongs to the peptidase M20C family.</text>
</comment>
<dbReference type="InterPro" id="IPR002933">
    <property type="entry name" value="Peptidase_M20"/>
</dbReference>
<keyword evidence="7" id="KW-0224">Dipeptidase</keyword>
<reference evidence="22" key="1">
    <citation type="submission" date="2016-10" db="EMBL/GenBank/DDBJ databases">
        <authorList>
            <person name="Varghese N."/>
            <person name="Submissions S."/>
        </authorList>
    </citation>
    <scope>NUCLEOTIDE SEQUENCE [LARGE SCALE GENOMIC DNA]</scope>
    <source>
        <strain evidence="22">KCTC 32247</strain>
    </source>
</reference>
<dbReference type="EC" id="3.4.13.18" evidence="11"/>
<feature type="chain" id="PRO_5009261624" description="Cytosol non-specific dipeptidase" evidence="19">
    <location>
        <begin position="26"/>
        <end position="517"/>
    </location>
</feature>
<keyword evidence="5" id="KW-0378">Hydrolase</keyword>
<dbReference type="PIRSF" id="PIRSF016599">
    <property type="entry name" value="Xaa-His_dipept"/>
    <property type="match status" value="1"/>
</dbReference>
<dbReference type="Pfam" id="PF07687">
    <property type="entry name" value="M20_dimer"/>
    <property type="match status" value="1"/>
</dbReference>
<evidence type="ECO:0000256" key="14">
    <source>
        <dbReference type="ARBA" id="ARBA00071271"/>
    </source>
</evidence>
<dbReference type="FunFam" id="3.40.630.10:FF:000015">
    <property type="entry name" value="Aminoacyl-histidine dipeptidase PepD"/>
    <property type="match status" value="1"/>
</dbReference>
<proteinExistence type="inferred from homology"/>
<evidence type="ECO:0000256" key="4">
    <source>
        <dbReference type="ARBA" id="ARBA00022723"/>
    </source>
</evidence>
<evidence type="ECO:0000256" key="6">
    <source>
        <dbReference type="ARBA" id="ARBA00022833"/>
    </source>
</evidence>
<dbReference type="FunFam" id="3.40.630.10:FF:000018">
    <property type="entry name" value="Aminoacyl-histidine dipeptidase PepD"/>
    <property type="match status" value="1"/>
</dbReference>
<dbReference type="PANTHER" id="PTHR43501:SF1">
    <property type="entry name" value="CYTOSOL NON-SPECIFIC DIPEPTIDASE"/>
    <property type="match status" value="1"/>
</dbReference>
<dbReference type="InterPro" id="IPR001160">
    <property type="entry name" value="Peptidase_M20C"/>
</dbReference>
<dbReference type="Gene3D" id="3.40.630.10">
    <property type="entry name" value="Zn peptidases"/>
    <property type="match status" value="2"/>
</dbReference>
<comment type="catalytic activity">
    <reaction evidence="10">
        <text>Hydrolysis of dipeptides, preferentially hydrophobic dipeptides including prolyl amino acids.</text>
        <dbReference type="EC" id="3.4.13.18"/>
    </reaction>
</comment>
<evidence type="ECO:0000256" key="7">
    <source>
        <dbReference type="ARBA" id="ARBA00022997"/>
    </source>
</evidence>
<dbReference type="RefSeq" id="WP_197673116.1">
    <property type="nucleotide sequence ID" value="NZ_LT629751.1"/>
</dbReference>
<organism evidence="21 22">
    <name type="scientific">Pseudomonas oryzae</name>
    <dbReference type="NCBI Taxonomy" id="1392877"/>
    <lineage>
        <taxon>Bacteria</taxon>
        <taxon>Pseudomonadati</taxon>
        <taxon>Pseudomonadota</taxon>
        <taxon>Gammaproteobacteria</taxon>
        <taxon>Pseudomonadales</taxon>
        <taxon>Pseudomonadaceae</taxon>
        <taxon>Pseudomonas</taxon>
    </lineage>
</organism>
<dbReference type="EMBL" id="LT629751">
    <property type="protein sequence ID" value="SDS65690.1"/>
    <property type="molecule type" value="Genomic_DNA"/>
</dbReference>
<dbReference type="Pfam" id="PF01546">
    <property type="entry name" value="Peptidase_M20"/>
    <property type="match status" value="1"/>
</dbReference>
<evidence type="ECO:0000313" key="22">
    <source>
        <dbReference type="Proteomes" id="UP000243359"/>
    </source>
</evidence>
<dbReference type="GO" id="GO:0070573">
    <property type="term" value="F:metallodipeptidase activity"/>
    <property type="evidence" value="ECO:0007669"/>
    <property type="project" value="TreeGrafter"/>
</dbReference>
<dbReference type="InterPro" id="IPR011650">
    <property type="entry name" value="Peptidase_M20_dimer"/>
</dbReference>
<dbReference type="SUPFAM" id="SSF53187">
    <property type="entry name" value="Zn-dependent exopeptidases"/>
    <property type="match status" value="1"/>
</dbReference>
<evidence type="ECO:0000256" key="15">
    <source>
        <dbReference type="ARBA" id="ARBA00075285"/>
    </source>
</evidence>
<evidence type="ECO:0000256" key="12">
    <source>
        <dbReference type="ARBA" id="ARBA00044252"/>
    </source>
</evidence>
<dbReference type="PANTHER" id="PTHR43501">
    <property type="entry name" value="CYTOSOL NON-SPECIFIC DIPEPTIDASE"/>
    <property type="match status" value="1"/>
</dbReference>
<keyword evidence="8" id="KW-0482">Metalloprotease</keyword>
<keyword evidence="22" id="KW-1185">Reference proteome</keyword>
<dbReference type="GO" id="GO:0005829">
    <property type="term" value="C:cytosol"/>
    <property type="evidence" value="ECO:0007669"/>
    <property type="project" value="TreeGrafter"/>
</dbReference>
<dbReference type="CDD" id="cd03890">
    <property type="entry name" value="M20_pepD"/>
    <property type="match status" value="1"/>
</dbReference>
<evidence type="ECO:0000256" key="11">
    <source>
        <dbReference type="ARBA" id="ARBA00038976"/>
    </source>
</evidence>
<dbReference type="AlphaFoldDB" id="A0A1H1TZL1"/>
<evidence type="ECO:0000256" key="1">
    <source>
        <dbReference type="ARBA" id="ARBA00001941"/>
    </source>
</evidence>
<accession>A0A1H1TZL1</accession>
<keyword evidence="9" id="KW-0170">Cobalt</keyword>
<evidence type="ECO:0000256" key="3">
    <source>
        <dbReference type="ARBA" id="ARBA00022670"/>
    </source>
</evidence>
<comment type="cofactor">
    <cofactor evidence="1">
        <name>Co(2+)</name>
        <dbReference type="ChEBI" id="CHEBI:48828"/>
    </cofactor>
</comment>
<evidence type="ECO:0000256" key="18">
    <source>
        <dbReference type="ARBA" id="ARBA00078074"/>
    </source>
</evidence>
<feature type="signal peptide" evidence="19">
    <location>
        <begin position="1"/>
        <end position="25"/>
    </location>
</feature>
<evidence type="ECO:0000256" key="19">
    <source>
        <dbReference type="SAM" id="SignalP"/>
    </source>
</evidence>
<dbReference type="Proteomes" id="UP000243359">
    <property type="component" value="Chromosome I"/>
</dbReference>
<evidence type="ECO:0000256" key="8">
    <source>
        <dbReference type="ARBA" id="ARBA00023049"/>
    </source>
</evidence>
<name>A0A1H1TZL1_9PSED</name>
<evidence type="ECO:0000256" key="5">
    <source>
        <dbReference type="ARBA" id="ARBA00022801"/>
    </source>
</evidence>
<keyword evidence="19" id="KW-0732">Signal</keyword>
<dbReference type="STRING" id="1392877.SAMN05216221_2311"/>
<dbReference type="NCBIfam" id="TIGR01893">
    <property type="entry name" value="aa-his-dipept"/>
    <property type="match status" value="1"/>
</dbReference>
<keyword evidence="3" id="KW-0645">Protease</keyword>